<dbReference type="Pfam" id="PF00400">
    <property type="entry name" value="WD40"/>
    <property type="match status" value="2"/>
</dbReference>
<dbReference type="GO" id="GO:0090114">
    <property type="term" value="P:COPII-coated vesicle budding"/>
    <property type="evidence" value="ECO:0007669"/>
    <property type="project" value="TreeGrafter"/>
</dbReference>
<dbReference type="GO" id="GO:0005198">
    <property type="term" value="F:structural molecule activity"/>
    <property type="evidence" value="ECO:0007669"/>
    <property type="project" value="InterPro"/>
</dbReference>
<dbReference type="GO" id="GO:0030127">
    <property type="term" value="C:COPII vesicle coat"/>
    <property type="evidence" value="ECO:0007669"/>
    <property type="project" value="TreeGrafter"/>
</dbReference>
<keyword evidence="8" id="KW-0509">mRNA transport</keyword>
<evidence type="ECO:0000256" key="5">
    <source>
        <dbReference type="ARBA" id="ARBA00022448"/>
    </source>
</evidence>
<evidence type="ECO:0000256" key="6">
    <source>
        <dbReference type="ARBA" id="ARBA00022574"/>
    </source>
</evidence>
<keyword evidence="6" id="KW-0853">WD repeat</keyword>
<dbReference type="InterPro" id="IPR037363">
    <property type="entry name" value="Sec13/Seh1_fam"/>
</dbReference>
<dbReference type="SMART" id="SM00320">
    <property type="entry name" value="WD40"/>
    <property type="match status" value="1"/>
</dbReference>
<organism evidence="16">
    <name type="scientific">Schistosoma curassoni</name>
    <dbReference type="NCBI Taxonomy" id="6186"/>
    <lineage>
        <taxon>Eukaryota</taxon>
        <taxon>Metazoa</taxon>
        <taxon>Spiralia</taxon>
        <taxon>Lophotrochozoa</taxon>
        <taxon>Platyhelminthes</taxon>
        <taxon>Trematoda</taxon>
        <taxon>Digenea</taxon>
        <taxon>Strigeidida</taxon>
        <taxon>Schistosomatoidea</taxon>
        <taxon>Schistosomatidae</taxon>
        <taxon>Schistosoma</taxon>
    </lineage>
</organism>
<evidence type="ECO:0000256" key="2">
    <source>
        <dbReference type="ARBA" id="ARBA00004567"/>
    </source>
</evidence>
<dbReference type="InterPro" id="IPR015943">
    <property type="entry name" value="WD40/YVTN_repeat-like_dom_sf"/>
</dbReference>
<dbReference type="GO" id="GO:0031080">
    <property type="term" value="C:nuclear pore outer ring"/>
    <property type="evidence" value="ECO:0007669"/>
    <property type="project" value="TreeGrafter"/>
</dbReference>
<dbReference type="InterPro" id="IPR001680">
    <property type="entry name" value="WD40_rpt"/>
</dbReference>
<dbReference type="InterPro" id="IPR036322">
    <property type="entry name" value="WD40_repeat_dom_sf"/>
</dbReference>
<dbReference type="AlphaFoldDB" id="A0A183JRP1"/>
<dbReference type="EMBL" id="UZAK01008676">
    <property type="protein sequence ID" value="VDO95248.1"/>
    <property type="molecule type" value="Genomic_DNA"/>
</dbReference>
<keyword evidence="10" id="KW-0811">Translocation</keyword>
<dbReference type="WBParaSite" id="SCUD_0000538001-mRNA-1">
    <property type="protein sequence ID" value="SCUD_0000538001-mRNA-1"/>
    <property type="gene ID" value="SCUD_0000538001"/>
</dbReference>
<dbReference type="Gene3D" id="2.130.10.10">
    <property type="entry name" value="YVTN repeat-like/Quinoprotein amine dehydrogenase"/>
    <property type="match status" value="1"/>
</dbReference>
<keyword evidence="5" id="KW-0813">Transport</keyword>
<dbReference type="GO" id="GO:0006606">
    <property type="term" value="P:protein import into nucleus"/>
    <property type="evidence" value="ECO:0007669"/>
    <property type="project" value="TreeGrafter"/>
</dbReference>
<reference evidence="14 15" key="2">
    <citation type="submission" date="2018-11" db="EMBL/GenBank/DDBJ databases">
        <authorList>
            <consortium name="Pathogen Informatics"/>
        </authorList>
    </citation>
    <scope>NUCLEOTIDE SEQUENCE [LARGE SCALE GENOMIC DNA]</scope>
    <source>
        <strain evidence="14">Dakar</strain>
        <strain evidence="15">Dakar, Senegal</strain>
    </source>
</reference>
<dbReference type="GO" id="GO:0032527">
    <property type="term" value="P:protein exit from endoplasmic reticulum"/>
    <property type="evidence" value="ECO:0007669"/>
    <property type="project" value="TreeGrafter"/>
</dbReference>
<dbReference type="PANTHER" id="PTHR11024:SF2">
    <property type="entry name" value="PROTEIN SEC13 HOMOLOG"/>
    <property type="match status" value="1"/>
</dbReference>
<keyword evidence="9" id="KW-0653">Protein transport</keyword>
<evidence type="ECO:0000256" key="3">
    <source>
        <dbReference type="ARBA" id="ARBA00010102"/>
    </source>
</evidence>
<dbReference type="SUPFAM" id="SSF50978">
    <property type="entry name" value="WD40 repeat-like"/>
    <property type="match status" value="1"/>
</dbReference>
<dbReference type="GO" id="GO:0032008">
    <property type="term" value="P:positive regulation of TOR signaling"/>
    <property type="evidence" value="ECO:0007669"/>
    <property type="project" value="TreeGrafter"/>
</dbReference>
<evidence type="ECO:0000256" key="9">
    <source>
        <dbReference type="ARBA" id="ARBA00022927"/>
    </source>
</evidence>
<evidence type="ECO:0000256" key="12">
    <source>
        <dbReference type="ARBA" id="ARBA00023228"/>
    </source>
</evidence>
<dbReference type="STRING" id="6186.A0A183JRP1"/>
<reference evidence="16" key="1">
    <citation type="submission" date="2016-06" db="UniProtKB">
        <authorList>
            <consortium name="WormBaseParasite"/>
        </authorList>
    </citation>
    <scope>IDENTIFICATION</scope>
</reference>
<comment type="subcellular location">
    <subcellularLocation>
        <location evidence="1">Lysosome</location>
    </subcellularLocation>
    <subcellularLocation>
        <location evidence="2">Nucleus</location>
        <location evidence="2">Nuclear pore complex</location>
    </subcellularLocation>
</comment>
<gene>
    <name evidence="14" type="ORF">SCUD_LOCUS5380</name>
</gene>
<evidence type="ECO:0000256" key="8">
    <source>
        <dbReference type="ARBA" id="ARBA00022816"/>
    </source>
</evidence>
<dbReference type="GO" id="GO:0005764">
    <property type="term" value="C:lysosome"/>
    <property type="evidence" value="ECO:0007669"/>
    <property type="project" value="UniProtKB-SubCell"/>
</dbReference>
<comment type="similarity">
    <text evidence="3">Belongs to the WD repeat SEC13 family.</text>
</comment>
<dbReference type="GO" id="GO:0051028">
    <property type="term" value="P:mRNA transport"/>
    <property type="evidence" value="ECO:0007669"/>
    <property type="project" value="UniProtKB-KW"/>
</dbReference>
<evidence type="ECO:0000256" key="1">
    <source>
        <dbReference type="ARBA" id="ARBA00004371"/>
    </source>
</evidence>
<evidence type="ECO:0000256" key="10">
    <source>
        <dbReference type="ARBA" id="ARBA00023010"/>
    </source>
</evidence>
<keyword evidence="12" id="KW-0458">Lysosome</keyword>
<accession>A0A183JRP1</accession>
<evidence type="ECO:0000256" key="4">
    <source>
        <dbReference type="ARBA" id="ARBA00019195"/>
    </source>
</evidence>
<sequence>MYGSLLASCGYDRKVIIWQEINGRWGKVFEYAEHASSVNCVCWAPHSYGLMLACASSDGTISILISDETNSWRAFRIPEAHSCGLKDIMEPSSTLWSTWEDRQHHTEFIQRTTLQSRAWRTADGYIPIDRIMKTSTFDGKHGIHSTARNQLEDLDFTEDQALLSHTQEQIQVKSTSVVAASASVGLNIHK</sequence>
<evidence type="ECO:0000313" key="15">
    <source>
        <dbReference type="Proteomes" id="UP000279833"/>
    </source>
</evidence>
<keyword evidence="13" id="KW-0539">Nucleus</keyword>
<evidence type="ECO:0000313" key="14">
    <source>
        <dbReference type="EMBL" id="VDO95248.1"/>
    </source>
</evidence>
<protein>
    <recommendedName>
        <fullName evidence="4">Protein SEC13 homolog</fullName>
    </recommendedName>
</protein>
<evidence type="ECO:0000256" key="7">
    <source>
        <dbReference type="ARBA" id="ARBA00022737"/>
    </source>
</evidence>
<evidence type="ECO:0000256" key="11">
    <source>
        <dbReference type="ARBA" id="ARBA00023132"/>
    </source>
</evidence>
<evidence type="ECO:0000313" key="16">
    <source>
        <dbReference type="WBParaSite" id="SCUD_0000538001-mRNA-1"/>
    </source>
</evidence>
<name>A0A183JRP1_9TREM</name>
<evidence type="ECO:0000256" key="13">
    <source>
        <dbReference type="ARBA" id="ARBA00023242"/>
    </source>
</evidence>
<dbReference type="PANTHER" id="PTHR11024">
    <property type="entry name" value="NUCLEAR PORE COMPLEX PROTEIN SEC13 / SEH1 FAMILY MEMBER"/>
    <property type="match status" value="1"/>
</dbReference>
<keyword evidence="7" id="KW-0677">Repeat</keyword>
<keyword evidence="15" id="KW-1185">Reference proteome</keyword>
<keyword evidence="11" id="KW-0906">Nuclear pore complex</keyword>
<proteinExistence type="inferred from homology"/>
<dbReference type="Proteomes" id="UP000279833">
    <property type="component" value="Unassembled WGS sequence"/>
</dbReference>